<dbReference type="Proteomes" id="UP001056120">
    <property type="component" value="Linkage Group LG03"/>
</dbReference>
<keyword evidence="2" id="KW-1185">Reference proteome</keyword>
<gene>
    <name evidence="1" type="ORF">L1987_09425</name>
</gene>
<sequence length="459" mass="51877">MHAKMDGAARTKQVSSKVNRRVIPHRVPDWLAQVQTIKAEMADKIPTHGEKAEIVWANEIIPLGVVSTMSKEDISKMGDNMSIVAFSSYQITHNFHNLRKIKFESFQGVEVVFEIESRSNTELVTTHQQQPLLLLPYLEDLDLASMDMLSHVWNTSLMAKLLSNLKEVRIKHCNGMEEVVSNADKEITTSTSAQTTTTLFPLLDILELSYMDNLKHIGGGIAKSTTNFSQSNVVYWSLCQYPREIDIFGCNALSIVIPCYAAGHMQKLQMLSIKDCSSVTEAFESKEINNNNICGCSSSSTAVPIPRPTYSTMHKLPHLKILTIVNCERLENIFTFESLKKLEMLTIRDCKAMKVVVKEEYGDHTTVSSKDVVFPPLKSLELAGLPNLEGFFLGMNIDFQWSLLDYVMISDCPQMMEFTSGRSTTPRLKYIHTELGEHNLECGLNFHETPTLHQRRNFM</sequence>
<organism evidence="1 2">
    <name type="scientific">Smallanthus sonchifolius</name>
    <dbReference type="NCBI Taxonomy" id="185202"/>
    <lineage>
        <taxon>Eukaryota</taxon>
        <taxon>Viridiplantae</taxon>
        <taxon>Streptophyta</taxon>
        <taxon>Embryophyta</taxon>
        <taxon>Tracheophyta</taxon>
        <taxon>Spermatophyta</taxon>
        <taxon>Magnoliopsida</taxon>
        <taxon>eudicotyledons</taxon>
        <taxon>Gunneridae</taxon>
        <taxon>Pentapetalae</taxon>
        <taxon>asterids</taxon>
        <taxon>campanulids</taxon>
        <taxon>Asterales</taxon>
        <taxon>Asteraceae</taxon>
        <taxon>Asteroideae</taxon>
        <taxon>Heliantheae alliance</taxon>
        <taxon>Millerieae</taxon>
        <taxon>Smallanthus</taxon>
    </lineage>
</organism>
<reference evidence="1 2" key="2">
    <citation type="journal article" date="2022" name="Mol. Ecol. Resour.">
        <title>The genomes of chicory, endive, great burdock and yacon provide insights into Asteraceae paleo-polyploidization history and plant inulin production.</title>
        <authorList>
            <person name="Fan W."/>
            <person name="Wang S."/>
            <person name="Wang H."/>
            <person name="Wang A."/>
            <person name="Jiang F."/>
            <person name="Liu H."/>
            <person name="Zhao H."/>
            <person name="Xu D."/>
            <person name="Zhang Y."/>
        </authorList>
    </citation>
    <scope>NUCLEOTIDE SEQUENCE [LARGE SCALE GENOMIC DNA]</scope>
    <source>
        <strain evidence="2">cv. Yunnan</strain>
        <tissue evidence="1">Leaves</tissue>
    </source>
</reference>
<protein>
    <submittedName>
        <fullName evidence="1">Uncharacterized protein</fullName>
    </submittedName>
</protein>
<name>A0ACB9JPJ1_9ASTR</name>
<proteinExistence type="predicted"/>
<reference evidence="2" key="1">
    <citation type="journal article" date="2022" name="Mol. Ecol. Resour.">
        <title>The genomes of chicory, endive, great burdock and yacon provide insights into Asteraceae palaeo-polyploidization history and plant inulin production.</title>
        <authorList>
            <person name="Fan W."/>
            <person name="Wang S."/>
            <person name="Wang H."/>
            <person name="Wang A."/>
            <person name="Jiang F."/>
            <person name="Liu H."/>
            <person name="Zhao H."/>
            <person name="Xu D."/>
            <person name="Zhang Y."/>
        </authorList>
    </citation>
    <scope>NUCLEOTIDE SEQUENCE [LARGE SCALE GENOMIC DNA]</scope>
    <source>
        <strain evidence="2">cv. Yunnan</strain>
    </source>
</reference>
<evidence type="ECO:0000313" key="2">
    <source>
        <dbReference type="Proteomes" id="UP001056120"/>
    </source>
</evidence>
<comment type="caution">
    <text evidence="1">The sequence shown here is derived from an EMBL/GenBank/DDBJ whole genome shotgun (WGS) entry which is preliminary data.</text>
</comment>
<dbReference type="EMBL" id="CM042020">
    <property type="protein sequence ID" value="KAI3821851.1"/>
    <property type="molecule type" value="Genomic_DNA"/>
</dbReference>
<accession>A0ACB9JPJ1</accession>
<evidence type="ECO:0000313" key="1">
    <source>
        <dbReference type="EMBL" id="KAI3821851.1"/>
    </source>
</evidence>